<dbReference type="Proteomes" id="UP000799778">
    <property type="component" value="Unassembled WGS sequence"/>
</dbReference>
<dbReference type="EMBL" id="ML978066">
    <property type="protein sequence ID" value="KAF2022059.1"/>
    <property type="molecule type" value="Genomic_DNA"/>
</dbReference>
<organism evidence="5 6">
    <name type="scientific">Aaosphaeria arxii CBS 175.79</name>
    <dbReference type="NCBI Taxonomy" id="1450172"/>
    <lineage>
        <taxon>Eukaryota</taxon>
        <taxon>Fungi</taxon>
        <taxon>Dikarya</taxon>
        <taxon>Ascomycota</taxon>
        <taxon>Pezizomycotina</taxon>
        <taxon>Dothideomycetes</taxon>
        <taxon>Pleosporomycetidae</taxon>
        <taxon>Pleosporales</taxon>
        <taxon>Pleosporales incertae sedis</taxon>
        <taxon>Aaosphaeria</taxon>
    </lineage>
</organism>
<gene>
    <name evidence="5" type="ORF">BU24DRAFT_471112</name>
</gene>
<dbReference type="GO" id="GO:0005840">
    <property type="term" value="C:ribosome"/>
    <property type="evidence" value="ECO:0007669"/>
    <property type="project" value="UniProtKB-KW"/>
</dbReference>
<keyword evidence="3" id="KW-0687">Ribonucleoprotein</keyword>
<evidence type="ECO:0000256" key="3">
    <source>
        <dbReference type="ARBA" id="ARBA00023274"/>
    </source>
</evidence>
<protein>
    <submittedName>
        <fullName evidence="5">40S ribosomal protein S8</fullName>
    </submittedName>
</protein>
<dbReference type="InterPro" id="IPR035987">
    <property type="entry name" value="Ribosomal_uS8_sf"/>
</dbReference>
<evidence type="ECO:0000313" key="5">
    <source>
        <dbReference type="EMBL" id="KAF2022059.1"/>
    </source>
</evidence>
<reference evidence="5" key="1">
    <citation type="journal article" date="2020" name="Stud. Mycol.">
        <title>101 Dothideomycetes genomes: a test case for predicting lifestyles and emergence of pathogens.</title>
        <authorList>
            <person name="Haridas S."/>
            <person name="Albert R."/>
            <person name="Binder M."/>
            <person name="Bloem J."/>
            <person name="Labutti K."/>
            <person name="Salamov A."/>
            <person name="Andreopoulos B."/>
            <person name="Baker S."/>
            <person name="Barry K."/>
            <person name="Bills G."/>
            <person name="Bluhm B."/>
            <person name="Cannon C."/>
            <person name="Castanera R."/>
            <person name="Culley D."/>
            <person name="Daum C."/>
            <person name="Ezra D."/>
            <person name="Gonzalez J."/>
            <person name="Henrissat B."/>
            <person name="Kuo A."/>
            <person name="Liang C."/>
            <person name="Lipzen A."/>
            <person name="Lutzoni F."/>
            <person name="Magnuson J."/>
            <person name="Mondo S."/>
            <person name="Nolan M."/>
            <person name="Ohm R."/>
            <person name="Pangilinan J."/>
            <person name="Park H.-J."/>
            <person name="Ramirez L."/>
            <person name="Alfaro M."/>
            <person name="Sun H."/>
            <person name="Tritt A."/>
            <person name="Yoshinaga Y."/>
            <person name="Zwiers L.-H."/>
            <person name="Turgeon B."/>
            <person name="Goodwin S."/>
            <person name="Spatafora J."/>
            <person name="Crous P."/>
            <person name="Grigoriev I."/>
        </authorList>
    </citation>
    <scope>NUCLEOTIDE SEQUENCE</scope>
    <source>
        <strain evidence="5">CBS 175.79</strain>
    </source>
</reference>
<sequence>MSLVNLAHVCSHLQNASKARLGVTSIPVSKLHVNLMLGLQREGFLSSVVLGGPTPPKPYLLQSQPSPESLDKMAGKLRDQPWLAYPAPEETDSDSDSSTLASDISRRRVALSRSPLGAEEAHHETPVPENPARRRLWLGLKYWNNEPVLRNMKLVSKPTRRIWLTSEDLGKITRTRESSYVKGLTRPGECMFVTTDRGILEARECVERRIGGMALCRVW</sequence>
<name>A0A6A5Y9P4_9PLEO</name>
<dbReference type="GO" id="GO:1990904">
    <property type="term" value="C:ribonucleoprotein complex"/>
    <property type="evidence" value="ECO:0007669"/>
    <property type="project" value="UniProtKB-KW"/>
</dbReference>
<dbReference type="SUPFAM" id="SSF56047">
    <property type="entry name" value="Ribosomal protein S8"/>
    <property type="match status" value="2"/>
</dbReference>
<keyword evidence="6" id="KW-1185">Reference proteome</keyword>
<accession>A0A6A5Y9P4</accession>
<dbReference type="Gene3D" id="3.30.1370.30">
    <property type="match status" value="1"/>
</dbReference>
<evidence type="ECO:0000256" key="4">
    <source>
        <dbReference type="SAM" id="MobiDB-lite"/>
    </source>
</evidence>
<dbReference type="GO" id="GO:0006412">
    <property type="term" value="P:translation"/>
    <property type="evidence" value="ECO:0007669"/>
    <property type="project" value="InterPro"/>
</dbReference>
<keyword evidence="2 5" id="KW-0689">Ribosomal protein</keyword>
<dbReference type="FunFam" id="3.30.1490.10:FF:000005">
    <property type="entry name" value="Mitochondrial 40S ribosomal protein S8"/>
    <property type="match status" value="1"/>
</dbReference>
<dbReference type="Pfam" id="PF00410">
    <property type="entry name" value="Ribosomal_S8"/>
    <property type="match status" value="1"/>
</dbReference>
<dbReference type="RefSeq" id="XP_033390398.1">
    <property type="nucleotide sequence ID" value="XM_033532678.1"/>
</dbReference>
<dbReference type="GO" id="GO:0003735">
    <property type="term" value="F:structural constituent of ribosome"/>
    <property type="evidence" value="ECO:0007669"/>
    <property type="project" value="InterPro"/>
</dbReference>
<dbReference type="InterPro" id="IPR000630">
    <property type="entry name" value="Ribosomal_uS8"/>
</dbReference>
<comment type="similarity">
    <text evidence="1">Belongs to the universal ribosomal protein uS8 family.</text>
</comment>
<dbReference type="OrthoDB" id="409928at2759"/>
<evidence type="ECO:0000256" key="2">
    <source>
        <dbReference type="ARBA" id="ARBA00022980"/>
    </source>
</evidence>
<dbReference type="PANTHER" id="PTHR11758">
    <property type="entry name" value="40S RIBOSOMAL PROTEIN S15A"/>
    <property type="match status" value="1"/>
</dbReference>
<proteinExistence type="inferred from homology"/>
<evidence type="ECO:0000256" key="1">
    <source>
        <dbReference type="ARBA" id="ARBA00006471"/>
    </source>
</evidence>
<dbReference type="AlphaFoldDB" id="A0A6A5Y9P4"/>
<dbReference type="Gene3D" id="3.30.1490.10">
    <property type="match status" value="1"/>
</dbReference>
<dbReference type="GeneID" id="54290075"/>
<feature type="region of interest" description="Disordered" evidence="4">
    <location>
        <begin position="85"/>
        <end position="106"/>
    </location>
</feature>
<evidence type="ECO:0000313" key="6">
    <source>
        <dbReference type="Proteomes" id="UP000799778"/>
    </source>
</evidence>